<evidence type="ECO:0000313" key="1">
    <source>
        <dbReference type="EMBL" id="TMI87617.1"/>
    </source>
</evidence>
<reference evidence="1 2" key="1">
    <citation type="journal article" date="2019" name="Nat. Microbiol.">
        <title>Mediterranean grassland soil C-N compound turnover is dependent on rainfall and depth, and is mediated by genomically divergent microorganisms.</title>
        <authorList>
            <person name="Diamond S."/>
            <person name="Andeer P.F."/>
            <person name="Li Z."/>
            <person name="Crits-Christoph A."/>
            <person name="Burstein D."/>
            <person name="Anantharaman K."/>
            <person name="Lane K.R."/>
            <person name="Thomas B.C."/>
            <person name="Pan C."/>
            <person name="Northen T.R."/>
            <person name="Banfield J.F."/>
        </authorList>
    </citation>
    <scope>NUCLEOTIDE SEQUENCE [LARGE SCALE GENOMIC DNA]</scope>
    <source>
        <strain evidence="1">NP_3</strain>
    </source>
</reference>
<dbReference type="AlphaFoldDB" id="A0A537JVR6"/>
<dbReference type="InterPro" id="IPR015946">
    <property type="entry name" value="KH_dom-like_a/b"/>
</dbReference>
<gene>
    <name evidence="1" type="ORF">E6H00_15065</name>
</gene>
<protein>
    <submittedName>
        <fullName evidence="1">Uncharacterized protein</fullName>
    </submittedName>
</protein>
<dbReference type="InterPro" id="IPR036102">
    <property type="entry name" value="OsmC/Ohrsf"/>
</dbReference>
<evidence type="ECO:0000313" key="2">
    <source>
        <dbReference type="Proteomes" id="UP000318509"/>
    </source>
</evidence>
<dbReference type="EMBL" id="VBAK01000153">
    <property type="protein sequence ID" value="TMI87617.1"/>
    <property type="molecule type" value="Genomic_DNA"/>
</dbReference>
<dbReference type="Gene3D" id="3.30.300.20">
    <property type="match status" value="1"/>
</dbReference>
<comment type="caution">
    <text evidence="1">The sequence shown here is derived from an EMBL/GenBank/DDBJ whole genome shotgun (WGS) entry which is preliminary data.</text>
</comment>
<name>A0A537JVR6_9BACT</name>
<dbReference type="Proteomes" id="UP000318509">
    <property type="component" value="Unassembled WGS sequence"/>
</dbReference>
<proteinExistence type="predicted"/>
<organism evidence="1 2">
    <name type="scientific">Candidatus Segetimicrobium genomatis</name>
    <dbReference type="NCBI Taxonomy" id="2569760"/>
    <lineage>
        <taxon>Bacteria</taxon>
        <taxon>Bacillati</taxon>
        <taxon>Candidatus Sysuimicrobiota</taxon>
        <taxon>Candidatus Sysuimicrobiia</taxon>
        <taxon>Candidatus Sysuimicrobiales</taxon>
        <taxon>Candidatus Segetimicrobiaceae</taxon>
        <taxon>Candidatus Segetimicrobium</taxon>
    </lineage>
</organism>
<accession>A0A537JVR6</accession>
<dbReference type="SUPFAM" id="SSF82784">
    <property type="entry name" value="OsmC-like"/>
    <property type="match status" value="1"/>
</dbReference>
<sequence>MASVPLSHELKEYVRKTYEEFATADPLSTRGVIRAGTRLVENCRSEAELEGHTVICDEPKDRAGGGAGPAPLYYFLASLGF</sequence>